<reference evidence="2 3" key="1">
    <citation type="submission" date="2019-08" db="EMBL/GenBank/DDBJ databases">
        <authorList>
            <person name="Peeters C."/>
        </authorList>
    </citation>
    <scope>NUCLEOTIDE SEQUENCE [LARGE SCALE GENOMIC DNA]</scope>
    <source>
        <strain evidence="2 3">LMG 31010</strain>
    </source>
</reference>
<evidence type="ECO:0000256" key="1">
    <source>
        <dbReference type="SAM" id="Phobius"/>
    </source>
</evidence>
<accession>A0A5E4SJ18</accession>
<evidence type="ECO:0000313" key="3">
    <source>
        <dbReference type="Proteomes" id="UP000343335"/>
    </source>
</evidence>
<evidence type="ECO:0000313" key="2">
    <source>
        <dbReference type="EMBL" id="VVD75181.1"/>
    </source>
</evidence>
<protein>
    <submittedName>
        <fullName evidence="2">Uncharacterized protein</fullName>
    </submittedName>
</protein>
<feature type="transmembrane region" description="Helical" evidence="1">
    <location>
        <begin position="38"/>
        <end position="58"/>
    </location>
</feature>
<organism evidence="2 3">
    <name type="scientific">Pandoraea commovens</name>
    <dbReference type="NCBI Taxonomy" id="2508289"/>
    <lineage>
        <taxon>Bacteria</taxon>
        <taxon>Pseudomonadati</taxon>
        <taxon>Pseudomonadota</taxon>
        <taxon>Betaproteobacteria</taxon>
        <taxon>Burkholderiales</taxon>
        <taxon>Burkholderiaceae</taxon>
        <taxon>Pandoraea</taxon>
    </lineage>
</organism>
<feature type="transmembrane region" description="Helical" evidence="1">
    <location>
        <begin position="12"/>
        <end position="32"/>
    </location>
</feature>
<keyword evidence="1" id="KW-0472">Membrane</keyword>
<keyword evidence="1" id="KW-0812">Transmembrane</keyword>
<gene>
    <name evidence="2" type="ORF">PCO31010_00840</name>
</gene>
<keyword evidence="1" id="KW-1133">Transmembrane helix</keyword>
<proteinExistence type="predicted"/>
<dbReference type="Proteomes" id="UP000343335">
    <property type="component" value="Unassembled WGS sequence"/>
</dbReference>
<sequence>MTLWIGVPWGLWVYCAAVFALGGVISAHSIFCLSTSDWAAWVQAIGSIAAILGAFAIANDQRKREVTLRVEAEKANDFRYDVESRWMSSDVLDFLNQFIDCREGLLLSANIEDNDIADMLERLAWCRLRARDREHLGAIGVLRRSLMQTTRLVLARTHPSFRPLRQSDVESLNKLRNEALKAYGVIMGIDF</sequence>
<name>A0A5E4SJ18_9BURK</name>
<dbReference type="EMBL" id="CABPSA010000001">
    <property type="protein sequence ID" value="VVD75181.1"/>
    <property type="molecule type" value="Genomic_DNA"/>
</dbReference>
<dbReference type="AlphaFoldDB" id="A0A5E4SJ18"/>